<gene>
    <name evidence="1" type="ORF">S01H4_46365</name>
</gene>
<sequence>MTKLVNILNIFIFVLTPARKYIKKGIVNGHNKEVITEM</sequence>
<dbReference type="AlphaFoldDB" id="X1D3J9"/>
<evidence type="ECO:0000313" key="1">
    <source>
        <dbReference type="EMBL" id="GAG91061.1"/>
    </source>
</evidence>
<accession>X1D3J9</accession>
<feature type="non-terminal residue" evidence="1">
    <location>
        <position position="38"/>
    </location>
</feature>
<reference evidence="1" key="1">
    <citation type="journal article" date="2014" name="Front. Microbiol.">
        <title>High frequency of phylogenetically diverse reductive dehalogenase-homologous genes in deep subseafloor sedimentary metagenomes.</title>
        <authorList>
            <person name="Kawai M."/>
            <person name="Futagami T."/>
            <person name="Toyoda A."/>
            <person name="Takaki Y."/>
            <person name="Nishi S."/>
            <person name="Hori S."/>
            <person name="Arai W."/>
            <person name="Tsubouchi T."/>
            <person name="Morono Y."/>
            <person name="Uchiyama I."/>
            <person name="Ito T."/>
            <person name="Fujiyama A."/>
            <person name="Inagaki F."/>
            <person name="Takami H."/>
        </authorList>
    </citation>
    <scope>NUCLEOTIDE SEQUENCE</scope>
    <source>
        <strain evidence="1">Expedition CK06-06</strain>
    </source>
</reference>
<protein>
    <submittedName>
        <fullName evidence="1">Uncharacterized protein</fullName>
    </submittedName>
</protein>
<dbReference type="EMBL" id="BART01025901">
    <property type="protein sequence ID" value="GAG91061.1"/>
    <property type="molecule type" value="Genomic_DNA"/>
</dbReference>
<organism evidence="1">
    <name type="scientific">marine sediment metagenome</name>
    <dbReference type="NCBI Taxonomy" id="412755"/>
    <lineage>
        <taxon>unclassified sequences</taxon>
        <taxon>metagenomes</taxon>
        <taxon>ecological metagenomes</taxon>
    </lineage>
</organism>
<comment type="caution">
    <text evidence="1">The sequence shown here is derived from an EMBL/GenBank/DDBJ whole genome shotgun (WGS) entry which is preliminary data.</text>
</comment>
<name>X1D3J9_9ZZZZ</name>
<proteinExistence type="predicted"/>